<reference evidence="2" key="1">
    <citation type="journal article" date="2019" name="Int. J. Syst. Evol. Microbiol.">
        <title>The Global Catalogue of Microorganisms (GCM) 10K type strain sequencing project: providing services to taxonomists for standard genome sequencing and annotation.</title>
        <authorList>
            <consortium name="The Broad Institute Genomics Platform"/>
            <consortium name="The Broad Institute Genome Sequencing Center for Infectious Disease"/>
            <person name="Wu L."/>
            <person name="Ma J."/>
        </authorList>
    </citation>
    <scope>NUCLEOTIDE SEQUENCE [LARGE SCALE GENOMIC DNA]</scope>
    <source>
        <strain evidence="2">JCM 17939</strain>
    </source>
</reference>
<comment type="caution">
    <text evidence="1">The sequence shown here is derived from an EMBL/GenBank/DDBJ whole genome shotgun (WGS) entry which is preliminary data.</text>
</comment>
<sequence length="137" mass="15658">MIIRPGIIRPEIQERYGHGRSERTIENWTKHPDWPAPVGRRGRWHEYPLEAVEAWIAKHAPTEESTPAGKPTDLLTVQEIAAHSGRGESTIRGYISRGRWPAADKEENGVKLWFRSTVDRALAGLRPYRPREGRSSE</sequence>
<evidence type="ECO:0000313" key="2">
    <source>
        <dbReference type="Proteomes" id="UP001501442"/>
    </source>
</evidence>
<dbReference type="Gene3D" id="1.10.10.10">
    <property type="entry name" value="Winged helix-like DNA-binding domain superfamily/Winged helix DNA-binding domain"/>
    <property type="match status" value="1"/>
</dbReference>
<evidence type="ECO:0000313" key="1">
    <source>
        <dbReference type="EMBL" id="GAA4626963.1"/>
    </source>
</evidence>
<evidence type="ECO:0008006" key="3">
    <source>
        <dbReference type="Google" id="ProtNLM"/>
    </source>
</evidence>
<dbReference type="SUPFAM" id="SSF46955">
    <property type="entry name" value="Putative DNA-binding domain"/>
    <property type="match status" value="1"/>
</dbReference>
<protein>
    <recommendedName>
        <fullName evidence="3">Helix-turn-helix domain-containing protein</fullName>
    </recommendedName>
</protein>
<dbReference type="RefSeq" id="WP_345432122.1">
    <property type="nucleotide sequence ID" value="NZ_BAABHK010000004.1"/>
</dbReference>
<dbReference type="EMBL" id="BAABHK010000004">
    <property type="protein sequence ID" value="GAA4626963.1"/>
    <property type="molecule type" value="Genomic_DNA"/>
</dbReference>
<accession>A0ABP8U9C0</accession>
<dbReference type="InterPro" id="IPR009061">
    <property type="entry name" value="DNA-bd_dom_put_sf"/>
</dbReference>
<dbReference type="Proteomes" id="UP001501442">
    <property type="component" value="Unassembled WGS sequence"/>
</dbReference>
<keyword evidence="2" id="KW-1185">Reference proteome</keyword>
<gene>
    <name evidence="1" type="ORF">GCM10023196_037320</name>
</gene>
<dbReference type="InterPro" id="IPR036388">
    <property type="entry name" value="WH-like_DNA-bd_sf"/>
</dbReference>
<organism evidence="1 2">
    <name type="scientific">Actinoallomurus vinaceus</name>
    <dbReference type="NCBI Taxonomy" id="1080074"/>
    <lineage>
        <taxon>Bacteria</taxon>
        <taxon>Bacillati</taxon>
        <taxon>Actinomycetota</taxon>
        <taxon>Actinomycetes</taxon>
        <taxon>Streptosporangiales</taxon>
        <taxon>Thermomonosporaceae</taxon>
        <taxon>Actinoallomurus</taxon>
    </lineage>
</organism>
<name>A0ABP8U9C0_9ACTN</name>
<proteinExistence type="predicted"/>